<evidence type="ECO:0000256" key="4">
    <source>
        <dbReference type="ARBA" id="ARBA00022692"/>
    </source>
</evidence>
<dbReference type="InterPro" id="IPR002120">
    <property type="entry name" value="TRH_rcpt_1"/>
</dbReference>
<feature type="transmembrane region" description="Helical" evidence="9">
    <location>
        <begin position="289"/>
        <end position="305"/>
    </location>
</feature>
<evidence type="ECO:0000256" key="3">
    <source>
        <dbReference type="ARBA" id="ARBA00018873"/>
    </source>
</evidence>
<evidence type="ECO:0000256" key="7">
    <source>
        <dbReference type="ARBA" id="ARBA00032251"/>
    </source>
</evidence>
<evidence type="ECO:0000256" key="9">
    <source>
        <dbReference type="SAM" id="Phobius"/>
    </source>
</evidence>
<evidence type="ECO:0000313" key="11">
    <source>
        <dbReference type="EMBL" id="OQV11884.1"/>
    </source>
</evidence>
<keyword evidence="6 9" id="KW-0472">Membrane</keyword>
<dbReference type="SUPFAM" id="SSF81321">
    <property type="entry name" value="Family A G protein-coupled receptor-like"/>
    <property type="match status" value="1"/>
</dbReference>
<dbReference type="Gene3D" id="1.20.1070.10">
    <property type="entry name" value="Rhodopsin 7-helix transmembrane proteins"/>
    <property type="match status" value="1"/>
</dbReference>
<comment type="function">
    <text evidence="1">Receptor for thyrotropin-releasing hormone (TRH). Upon ligand binding, this G-protein-coupled receptor triggers activation of the phosphatidylinositol (IP3)-calcium-protein kinase C (PKC) pathway.</text>
</comment>
<keyword evidence="8" id="KW-0807">Transducer</keyword>
<evidence type="ECO:0000256" key="6">
    <source>
        <dbReference type="ARBA" id="ARBA00023136"/>
    </source>
</evidence>
<feature type="transmembrane region" description="Helical" evidence="9">
    <location>
        <begin position="325"/>
        <end position="345"/>
    </location>
</feature>
<evidence type="ECO:0000313" key="12">
    <source>
        <dbReference type="Proteomes" id="UP000192578"/>
    </source>
</evidence>
<feature type="transmembrane region" description="Helical" evidence="9">
    <location>
        <begin position="33"/>
        <end position="55"/>
    </location>
</feature>
<dbReference type="EMBL" id="MTYJ01000159">
    <property type="protein sequence ID" value="OQV11884.1"/>
    <property type="molecule type" value="Genomic_DNA"/>
</dbReference>
<sequence>MERSTKSTLYRSSLFSGAEVDEPPRPSSVYRAVAVPSLIFLLLVGLVGNITFVLVVKRSRSLHSATFIYLVSLAFADLIILLSGIPIDIRFSFLGPQWLTGQLGCAAGVFFGFLGLNLSSTSIVAFTIERYIAICHPLLAVRTCTAAYARKVIFYVWLLVALYTTPWLFVVQIHPYPDYTDHEVCRRMLLKGQSGCYVFLIETVLFYVVPLLVSVVVYAKLGRILHRNMRIAKALSKKAAASARRESNGSVTTASSTFSLRTPRKFSGPLTELDEYTRYQSLLQGRLKVFRMLFIIVAYYAISWLPFRGLLVYNCMMKPPFVNDWFMLTAKLLIYSNSAVNPFLYNFMSKRFKKALYQFTTCSRDDDIA</sequence>
<keyword evidence="8 11" id="KW-0675">Receptor</keyword>
<comment type="similarity">
    <text evidence="8">Belongs to the G-protein coupled receptor 1 family.</text>
</comment>
<evidence type="ECO:0000256" key="1">
    <source>
        <dbReference type="ARBA" id="ARBA00004100"/>
    </source>
</evidence>
<keyword evidence="4 8" id="KW-0812">Transmembrane</keyword>
<comment type="subcellular location">
    <subcellularLocation>
        <location evidence="2">Membrane</location>
    </subcellularLocation>
</comment>
<feature type="domain" description="G-protein coupled receptors family 1 profile" evidence="10">
    <location>
        <begin position="48"/>
        <end position="345"/>
    </location>
</feature>
<organism evidence="11 12">
    <name type="scientific">Hypsibius exemplaris</name>
    <name type="common">Freshwater tardigrade</name>
    <dbReference type="NCBI Taxonomy" id="2072580"/>
    <lineage>
        <taxon>Eukaryota</taxon>
        <taxon>Metazoa</taxon>
        <taxon>Ecdysozoa</taxon>
        <taxon>Tardigrada</taxon>
        <taxon>Eutardigrada</taxon>
        <taxon>Parachela</taxon>
        <taxon>Hypsibioidea</taxon>
        <taxon>Hypsibiidae</taxon>
        <taxon>Hypsibius</taxon>
    </lineage>
</organism>
<evidence type="ECO:0000256" key="2">
    <source>
        <dbReference type="ARBA" id="ARBA00004370"/>
    </source>
</evidence>
<dbReference type="PRINTS" id="PR01846">
    <property type="entry name" value="TRHRFAMILY"/>
</dbReference>
<name>A0A1W0W9J5_HYPEX</name>
<dbReference type="AlphaFoldDB" id="A0A1W0W9J5"/>
<dbReference type="GO" id="GO:0004997">
    <property type="term" value="F:thyrotropin-releasing hormone receptor activity"/>
    <property type="evidence" value="ECO:0007669"/>
    <property type="project" value="InterPro"/>
</dbReference>
<dbReference type="PROSITE" id="PS50262">
    <property type="entry name" value="G_PROTEIN_RECEP_F1_2"/>
    <property type="match status" value="1"/>
</dbReference>
<dbReference type="InterPro" id="IPR000276">
    <property type="entry name" value="GPCR_Rhodpsn"/>
</dbReference>
<dbReference type="InterPro" id="IPR017452">
    <property type="entry name" value="GPCR_Rhodpsn_7TM"/>
</dbReference>
<reference evidence="12" key="1">
    <citation type="submission" date="2017-01" db="EMBL/GenBank/DDBJ databases">
        <title>Comparative genomics of anhydrobiosis in the tardigrade Hypsibius dujardini.</title>
        <authorList>
            <person name="Yoshida Y."/>
            <person name="Koutsovoulos G."/>
            <person name="Laetsch D."/>
            <person name="Stevens L."/>
            <person name="Kumar S."/>
            <person name="Horikawa D."/>
            <person name="Ishino K."/>
            <person name="Komine S."/>
            <person name="Tomita M."/>
            <person name="Blaxter M."/>
            <person name="Arakawa K."/>
        </authorList>
    </citation>
    <scope>NUCLEOTIDE SEQUENCE [LARGE SCALE GENOMIC DNA]</scope>
    <source>
        <strain evidence="12">Z151</strain>
    </source>
</reference>
<dbReference type="PANTHER" id="PTHR46061:SF3">
    <property type="entry name" value="THYROTROPIN-RELEASING HORMONE RECEPTOR"/>
    <property type="match status" value="1"/>
</dbReference>
<dbReference type="PRINTS" id="PR00237">
    <property type="entry name" value="GPCRRHODOPSN"/>
</dbReference>
<dbReference type="SMART" id="SM01381">
    <property type="entry name" value="7TM_GPCR_Srsx"/>
    <property type="match status" value="1"/>
</dbReference>
<feature type="transmembrane region" description="Helical" evidence="9">
    <location>
        <begin position="197"/>
        <end position="219"/>
    </location>
</feature>
<evidence type="ECO:0000259" key="10">
    <source>
        <dbReference type="PROSITE" id="PS50262"/>
    </source>
</evidence>
<evidence type="ECO:0000256" key="8">
    <source>
        <dbReference type="RuleBase" id="RU000688"/>
    </source>
</evidence>
<proteinExistence type="inferred from homology"/>
<dbReference type="GO" id="GO:0016020">
    <property type="term" value="C:membrane"/>
    <property type="evidence" value="ECO:0007669"/>
    <property type="project" value="UniProtKB-SubCell"/>
</dbReference>
<protein>
    <recommendedName>
        <fullName evidence="3">Thyrotropin-releasing hormone receptor</fullName>
    </recommendedName>
    <alternativeName>
        <fullName evidence="7">Thyroliberin receptor</fullName>
    </alternativeName>
</protein>
<dbReference type="OrthoDB" id="10036964at2759"/>
<feature type="transmembrane region" description="Helical" evidence="9">
    <location>
        <begin position="107"/>
        <end position="132"/>
    </location>
</feature>
<dbReference type="PROSITE" id="PS00237">
    <property type="entry name" value="G_PROTEIN_RECEP_F1_1"/>
    <property type="match status" value="1"/>
</dbReference>
<feature type="transmembrane region" description="Helical" evidence="9">
    <location>
        <begin position="152"/>
        <end position="170"/>
    </location>
</feature>
<dbReference type="Pfam" id="PF00001">
    <property type="entry name" value="7tm_1"/>
    <property type="match status" value="1"/>
</dbReference>
<feature type="transmembrane region" description="Helical" evidence="9">
    <location>
        <begin position="67"/>
        <end position="87"/>
    </location>
</feature>
<keyword evidence="12" id="KW-1185">Reference proteome</keyword>
<dbReference type="Proteomes" id="UP000192578">
    <property type="component" value="Unassembled WGS sequence"/>
</dbReference>
<gene>
    <name evidence="11" type="ORF">BV898_13851</name>
</gene>
<keyword evidence="8" id="KW-0297">G-protein coupled receptor</keyword>
<accession>A0A1W0W9J5</accession>
<keyword evidence="5 9" id="KW-1133">Transmembrane helix</keyword>
<comment type="caution">
    <text evidence="11">The sequence shown here is derived from an EMBL/GenBank/DDBJ whole genome shotgun (WGS) entry which is preliminary data.</text>
</comment>
<dbReference type="PANTHER" id="PTHR46061">
    <property type="entry name" value="THYROTROPIN-RELEASING HORMONE RECEPTOR"/>
    <property type="match status" value="1"/>
</dbReference>
<evidence type="ECO:0000256" key="5">
    <source>
        <dbReference type="ARBA" id="ARBA00022989"/>
    </source>
</evidence>